<evidence type="ECO:0000313" key="7">
    <source>
        <dbReference type="EMBL" id="MDZ5474212.1"/>
    </source>
</evidence>
<comment type="function">
    <text evidence="4">Catalyzes amidations at positions B, D, E, and G on adenosylcobyrinic A,C-diamide. NH(2) groups are provided by glutamine, and one molecule of ATP is hydrogenolyzed for each amidation.</text>
</comment>
<dbReference type="CDD" id="cd01750">
    <property type="entry name" value="GATase1_CobQ"/>
    <property type="match status" value="1"/>
</dbReference>
<sequence length="502" mass="56123">MKGVMIQGTASDVGKSFIVTALCRLFVNEGYKVTPFKSQNMSNNSYVTLDGKEIGRAQGIQAEAAKIEATVWMNPILLKPRSNLQSEVVYLGKAEQVLSGVGYRETFYEKGLAVIQSALTELQKEFDVVIIEGAGSPVEINLKDKELVNMKVAEIADVPVILVADIDRGGVFASIVGTLELLTEDERRRVKGVIINKFRGDIHLFEDGISWLEEKTGIPVLGVLPYIENHMIDGEDSLSIQNNGKSEGADLDIAVIQLPFISNYSDIEPFMLEEDVRVRWVKNAAEFGNPDAVIIPGTKSTIKDLQYIKQNGLVDRIYHHIEKAKPIIGICGGFQMLGKELIDEAGTDTGTLDSRKKGLNIIPAVTTFYQHKETVRTKGRFHPSTKLSLKREVEGYEVHLGRTEIENGCYFLELDNGQAEGYYDKGGKVIGTYIHHLFHNDELRNHWLNQIRESKGLPRRKVLETASLKAQKYDELANHVMSHLNWEQVLSIVNGRKQNEVD</sequence>
<comment type="similarity">
    <text evidence="4">Belongs to the CobB/CobQ family. CobQ subfamily.</text>
</comment>
<dbReference type="PANTHER" id="PTHR21343:SF1">
    <property type="entry name" value="COBYRIC ACID SYNTHASE"/>
    <property type="match status" value="1"/>
</dbReference>
<evidence type="ECO:0000256" key="4">
    <source>
        <dbReference type="HAMAP-Rule" id="MF_00028"/>
    </source>
</evidence>
<proteinExistence type="inferred from homology"/>
<protein>
    <recommendedName>
        <fullName evidence="4">Cobyric acid synthase</fullName>
    </recommendedName>
</protein>
<reference evidence="7 8" key="1">
    <citation type="submission" date="2023-11" db="EMBL/GenBank/DDBJ databases">
        <title>Bacillus jintuensis, isolated from a mudflat on the Beibu Gulf coast.</title>
        <authorList>
            <person name="Li M."/>
        </authorList>
    </citation>
    <scope>NUCLEOTIDE SEQUENCE [LARGE SCALE GENOMIC DNA]</scope>
    <source>
        <strain evidence="7 8">31A1R</strain>
    </source>
</reference>
<evidence type="ECO:0000256" key="3">
    <source>
        <dbReference type="ARBA" id="ARBA00022962"/>
    </source>
</evidence>
<feature type="domain" description="CobQ/CobB/MinD/ParA nucleotide binding" evidence="5">
    <location>
        <begin position="4"/>
        <end position="229"/>
    </location>
</feature>
<dbReference type="InterPro" id="IPR002586">
    <property type="entry name" value="CobQ/CobB/MinD/ParA_Nub-bd_dom"/>
</dbReference>
<dbReference type="PANTHER" id="PTHR21343">
    <property type="entry name" value="DETHIOBIOTIN SYNTHETASE"/>
    <property type="match status" value="1"/>
</dbReference>
<dbReference type="InterPro" id="IPR029062">
    <property type="entry name" value="Class_I_gatase-like"/>
</dbReference>
<evidence type="ECO:0000259" key="6">
    <source>
        <dbReference type="Pfam" id="PF07685"/>
    </source>
</evidence>
<dbReference type="HAMAP" id="MF_00028">
    <property type="entry name" value="CobQ"/>
    <property type="match status" value="1"/>
</dbReference>
<feature type="domain" description="CobB/CobQ-like glutamine amidotransferase" evidence="6">
    <location>
        <begin position="252"/>
        <end position="442"/>
    </location>
</feature>
<accession>A0ABU5J4A8</accession>
<name>A0ABU5J4A8_9BACI</name>
<dbReference type="SUPFAM" id="SSF52317">
    <property type="entry name" value="Class I glutamine amidotransferase-like"/>
    <property type="match status" value="1"/>
</dbReference>
<dbReference type="PROSITE" id="PS51274">
    <property type="entry name" value="GATASE_COBBQ"/>
    <property type="match status" value="1"/>
</dbReference>
<dbReference type="NCBIfam" id="TIGR00313">
    <property type="entry name" value="cobQ"/>
    <property type="match status" value="1"/>
</dbReference>
<organism evidence="7 8">
    <name type="scientific">Robertmurraya mangrovi</name>
    <dbReference type="NCBI Taxonomy" id="3098077"/>
    <lineage>
        <taxon>Bacteria</taxon>
        <taxon>Bacillati</taxon>
        <taxon>Bacillota</taxon>
        <taxon>Bacilli</taxon>
        <taxon>Bacillales</taxon>
        <taxon>Bacillaceae</taxon>
        <taxon>Robertmurraya</taxon>
    </lineage>
</organism>
<comment type="caution">
    <text evidence="7">The sequence shown here is derived from an EMBL/GenBank/DDBJ whole genome shotgun (WGS) entry which is preliminary data.</text>
</comment>
<dbReference type="InterPro" id="IPR027417">
    <property type="entry name" value="P-loop_NTPase"/>
</dbReference>
<dbReference type="CDD" id="cd05389">
    <property type="entry name" value="CobQ_N"/>
    <property type="match status" value="1"/>
</dbReference>
<dbReference type="InterPro" id="IPR047045">
    <property type="entry name" value="CobQ_N"/>
</dbReference>
<keyword evidence="8" id="KW-1185">Reference proteome</keyword>
<feature type="active site" description="Nucleophile" evidence="4">
    <location>
        <position position="331"/>
    </location>
</feature>
<keyword evidence="3 4" id="KW-0315">Glutamine amidotransferase</keyword>
<keyword evidence="2 4" id="KW-0169">Cobalamin biosynthesis</keyword>
<comment type="pathway">
    <text evidence="1 4">Cofactor biosynthesis; adenosylcobalamin biosynthesis.</text>
</comment>
<feature type="active site" evidence="4">
    <location>
        <position position="435"/>
    </location>
</feature>
<dbReference type="EMBL" id="JAXOFX010000021">
    <property type="protein sequence ID" value="MDZ5474212.1"/>
    <property type="molecule type" value="Genomic_DNA"/>
</dbReference>
<evidence type="ECO:0000259" key="5">
    <source>
        <dbReference type="Pfam" id="PF01656"/>
    </source>
</evidence>
<evidence type="ECO:0000256" key="2">
    <source>
        <dbReference type="ARBA" id="ARBA00022573"/>
    </source>
</evidence>
<dbReference type="Pfam" id="PF07685">
    <property type="entry name" value="GATase_3"/>
    <property type="match status" value="1"/>
</dbReference>
<dbReference type="InterPro" id="IPR011698">
    <property type="entry name" value="GATase_3"/>
</dbReference>
<dbReference type="RefSeq" id="WP_322448505.1">
    <property type="nucleotide sequence ID" value="NZ_JAXOFX010000021.1"/>
</dbReference>
<dbReference type="Pfam" id="PF01656">
    <property type="entry name" value="CbiA"/>
    <property type="match status" value="1"/>
</dbReference>
<dbReference type="InterPro" id="IPR033949">
    <property type="entry name" value="CobQ_GATase1"/>
</dbReference>
<gene>
    <name evidence="4" type="primary">cobQ</name>
    <name evidence="7" type="ORF">SM124_21180</name>
</gene>
<dbReference type="Proteomes" id="UP001290455">
    <property type="component" value="Unassembled WGS sequence"/>
</dbReference>
<dbReference type="NCBIfam" id="NF001989">
    <property type="entry name" value="PRK00784.1"/>
    <property type="match status" value="1"/>
</dbReference>
<evidence type="ECO:0000256" key="1">
    <source>
        <dbReference type="ARBA" id="ARBA00004953"/>
    </source>
</evidence>
<dbReference type="Gene3D" id="3.40.50.880">
    <property type="match status" value="1"/>
</dbReference>
<dbReference type="Gene3D" id="3.40.50.300">
    <property type="entry name" value="P-loop containing nucleotide triphosphate hydrolases"/>
    <property type="match status" value="1"/>
</dbReference>
<dbReference type="InterPro" id="IPR004459">
    <property type="entry name" value="CobQ_synth"/>
</dbReference>
<dbReference type="SUPFAM" id="SSF52540">
    <property type="entry name" value="P-loop containing nucleoside triphosphate hydrolases"/>
    <property type="match status" value="1"/>
</dbReference>
<evidence type="ECO:0000313" key="8">
    <source>
        <dbReference type="Proteomes" id="UP001290455"/>
    </source>
</evidence>